<sequence>MRCGGARVVRATITQRTALRARLGWGHAWDAYGARGAARARLADPAGAQCHAALSSSSAPRIPPRPRPHALSSGAWTAGAALTPIGAIPRTAGRCPCGSGGTRLEWYVTESFSLVPAAVSTPRPCERRDVEGEGGERRGCERVSILFGYWSSDTSGRLRRRF</sequence>
<reference evidence="1" key="1">
    <citation type="submission" date="2023-03" db="EMBL/GenBank/DDBJ databases">
        <title>Massive genome expansion in bonnet fungi (Mycena s.s.) driven by repeated elements and novel gene families across ecological guilds.</title>
        <authorList>
            <consortium name="Lawrence Berkeley National Laboratory"/>
            <person name="Harder C.B."/>
            <person name="Miyauchi S."/>
            <person name="Viragh M."/>
            <person name="Kuo A."/>
            <person name="Thoen E."/>
            <person name="Andreopoulos B."/>
            <person name="Lu D."/>
            <person name="Skrede I."/>
            <person name="Drula E."/>
            <person name="Henrissat B."/>
            <person name="Morin E."/>
            <person name="Kohler A."/>
            <person name="Barry K."/>
            <person name="LaButti K."/>
            <person name="Morin E."/>
            <person name="Salamov A."/>
            <person name="Lipzen A."/>
            <person name="Mereny Z."/>
            <person name="Hegedus B."/>
            <person name="Baldrian P."/>
            <person name="Stursova M."/>
            <person name="Weitz H."/>
            <person name="Taylor A."/>
            <person name="Grigoriev I.V."/>
            <person name="Nagy L.G."/>
            <person name="Martin F."/>
            <person name="Kauserud H."/>
        </authorList>
    </citation>
    <scope>NUCLEOTIDE SEQUENCE</scope>
    <source>
        <strain evidence="1">CBHHK173m</strain>
    </source>
</reference>
<protein>
    <submittedName>
        <fullName evidence="1">Uncharacterized protein</fullName>
    </submittedName>
</protein>
<dbReference type="AlphaFoldDB" id="A0AAD6TRZ9"/>
<dbReference type="EMBL" id="JARJCN010000074">
    <property type="protein sequence ID" value="KAJ7077282.1"/>
    <property type="molecule type" value="Genomic_DNA"/>
</dbReference>
<organism evidence="1 2">
    <name type="scientific">Mycena belliarum</name>
    <dbReference type="NCBI Taxonomy" id="1033014"/>
    <lineage>
        <taxon>Eukaryota</taxon>
        <taxon>Fungi</taxon>
        <taxon>Dikarya</taxon>
        <taxon>Basidiomycota</taxon>
        <taxon>Agaricomycotina</taxon>
        <taxon>Agaricomycetes</taxon>
        <taxon>Agaricomycetidae</taxon>
        <taxon>Agaricales</taxon>
        <taxon>Marasmiineae</taxon>
        <taxon>Mycenaceae</taxon>
        <taxon>Mycena</taxon>
    </lineage>
</organism>
<evidence type="ECO:0000313" key="2">
    <source>
        <dbReference type="Proteomes" id="UP001222325"/>
    </source>
</evidence>
<keyword evidence="2" id="KW-1185">Reference proteome</keyword>
<evidence type="ECO:0000313" key="1">
    <source>
        <dbReference type="EMBL" id="KAJ7077282.1"/>
    </source>
</evidence>
<comment type="caution">
    <text evidence="1">The sequence shown here is derived from an EMBL/GenBank/DDBJ whole genome shotgun (WGS) entry which is preliminary data.</text>
</comment>
<name>A0AAD6TRZ9_9AGAR</name>
<accession>A0AAD6TRZ9</accession>
<dbReference type="Proteomes" id="UP001222325">
    <property type="component" value="Unassembled WGS sequence"/>
</dbReference>
<proteinExistence type="predicted"/>
<gene>
    <name evidence="1" type="ORF">B0H15DRAFT_564955</name>
</gene>